<organism evidence="1 2">
    <name type="scientific">Alicyclobacillus ferrooxydans</name>
    <dbReference type="NCBI Taxonomy" id="471514"/>
    <lineage>
        <taxon>Bacteria</taxon>
        <taxon>Bacillati</taxon>
        <taxon>Bacillota</taxon>
        <taxon>Bacilli</taxon>
        <taxon>Bacillales</taxon>
        <taxon>Alicyclobacillaceae</taxon>
        <taxon>Alicyclobacillus</taxon>
    </lineage>
</organism>
<dbReference type="AlphaFoldDB" id="A0A0N8PP05"/>
<dbReference type="Proteomes" id="UP000050482">
    <property type="component" value="Unassembled WGS sequence"/>
</dbReference>
<evidence type="ECO:0000313" key="2">
    <source>
        <dbReference type="Proteomes" id="UP000050482"/>
    </source>
</evidence>
<sequence length="117" mass="13221">MPIARCKRCQRIFNKTRRDICPTCIAAEDDAFQIVRGYLKEHPDSDMDELTVGTAVQSEVVIGLIQDGRLIPRDNPNLTYPCARCGKPTQAGHYCAKCTKEIMQERSAARKKPRVEL</sequence>
<dbReference type="RefSeq" id="WP_054969979.1">
    <property type="nucleotide sequence ID" value="NZ_LJCO01000064.1"/>
</dbReference>
<reference evidence="1 2" key="1">
    <citation type="submission" date="2015-09" db="EMBL/GenBank/DDBJ databases">
        <title>Draft genome sequence of Alicyclobacillus ferrooxydans DSM 22381.</title>
        <authorList>
            <person name="Hemp J."/>
        </authorList>
    </citation>
    <scope>NUCLEOTIDE SEQUENCE [LARGE SCALE GENOMIC DNA]</scope>
    <source>
        <strain evidence="1 2">TC-34</strain>
    </source>
</reference>
<protein>
    <recommendedName>
        <fullName evidence="3">Flagellar protein</fullName>
    </recommendedName>
</protein>
<evidence type="ECO:0008006" key="3">
    <source>
        <dbReference type="Google" id="ProtNLM"/>
    </source>
</evidence>
<dbReference type="EMBL" id="LJCO01000064">
    <property type="protein sequence ID" value="KPV42981.1"/>
    <property type="molecule type" value="Genomic_DNA"/>
</dbReference>
<gene>
    <name evidence="1" type="ORF">AN477_15030</name>
</gene>
<dbReference type="PATRIC" id="fig|471514.4.peg.2595"/>
<name>A0A0N8PP05_9BACL</name>
<evidence type="ECO:0000313" key="1">
    <source>
        <dbReference type="EMBL" id="KPV42981.1"/>
    </source>
</evidence>
<accession>A0A0N8PP05</accession>
<keyword evidence="2" id="KW-1185">Reference proteome</keyword>
<proteinExistence type="predicted"/>
<comment type="caution">
    <text evidence="1">The sequence shown here is derived from an EMBL/GenBank/DDBJ whole genome shotgun (WGS) entry which is preliminary data.</text>
</comment>
<dbReference type="STRING" id="471514.AN477_15030"/>
<dbReference type="OrthoDB" id="1739831at2"/>